<sequence>MIEECERLSKSLGFRLDAAPFMLDRPYNLVVSTPGAKDVLTRDREFAAFKGFPVTVTTKEPFKNKLVFEGNLHDRSEEAVRINVKGRIVSIPRPLVRHMWWSIALSSLTDQVLEVKIVNDFTPLS</sequence>
<accession>A0A0C3UCY6</accession>
<name>A0A0C3UCY6_GUITC</name>
<dbReference type="GO" id="GO:0005829">
    <property type="term" value="C:cytosol"/>
    <property type="evidence" value="ECO:0007669"/>
    <property type="project" value="TreeGrafter"/>
</dbReference>
<dbReference type="InterPro" id="IPR036847">
    <property type="entry name" value="RimP_C_sf"/>
</dbReference>
<evidence type="ECO:0000313" key="2">
    <source>
        <dbReference type="Proteomes" id="UP000011087"/>
    </source>
</evidence>
<reference evidence="1" key="3">
    <citation type="submission" date="2016-03" db="UniProtKB">
        <authorList>
            <consortium name="EnsemblProtists"/>
        </authorList>
    </citation>
    <scope>IDENTIFICATION</scope>
</reference>
<protein>
    <submittedName>
        <fullName evidence="1">Uncharacterized protein</fullName>
    </submittedName>
</protein>
<dbReference type="Proteomes" id="UP000011087">
    <property type="component" value="Unassembled WGS sequence"/>
</dbReference>
<organism evidence="1 2">
    <name type="scientific">Guillardia theta (strain CCMP2712)</name>
    <name type="common">Cryptophyte</name>
    <dbReference type="NCBI Taxonomy" id="905079"/>
    <lineage>
        <taxon>Eukaryota</taxon>
        <taxon>Cryptophyceae</taxon>
        <taxon>Pyrenomonadales</taxon>
        <taxon>Geminigeraceae</taxon>
        <taxon>Guillardia</taxon>
    </lineage>
</organism>
<dbReference type="Gene3D" id="2.30.30.180">
    <property type="entry name" value="Ribosome maturation factor RimP, C-terminal domain"/>
    <property type="match status" value="1"/>
</dbReference>
<dbReference type="InterPro" id="IPR003728">
    <property type="entry name" value="Ribosome_maturation_RimP"/>
</dbReference>
<dbReference type="CDD" id="cd01734">
    <property type="entry name" value="YlxS_C"/>
    <property type="match status" value="1"/>
</dbReference>
<keyword evidence="2" id="KW-1185">Reference proteome</keyword>
<proteinExistence type="predicted"/>
<dbReference type="PANTHER" id="PTHR33867">
    <property type="entry name" value="RIBOSOME MATURATION FACTOR RIMP"/>
    <property type="match status" value="1"/>
</dbReference>
<dbReference type="InterPro" id="IPR028998">
    <property type="entry name" value="RimP_C"/>
</dbReference>
<dbReference type="AlphaFoldDB" id="A0A0C3UCY6"/>
<dbReference type="GO" id="GO:0000028">
    <property type="term" value="P:ribosomal small subunit assembly"/>
    <property type="evidence" value="ECO:0007669"/>
    <property type="project" value="TreeGrafter"/>
</dbReference>
<reference evidence="2" key="1">
    <citation type="journal article" date="2012" name="Nature">
        <title>Algal genomes reveal evolutionary mosaicism and the fate of nucleomorphs.</title>
        <authorList>
            <consortium name="DOE Joint Genome Institute"/>
            <person name="Curtis B.A."/>
            <person name="Tanifuji G."/>
            <person name="Burki F."/>
            <person name="Gruber A."/>
            <person name="Irimia M."/>
            <person name="Maruyama S."/>
            <person name="Arias M.C."/>
            <person name="Ball S.G."/>
            <person name="Gile G.H."/>
            <person name="Hirakawa Y."/>
            <person name="Hopkins J.F."/>
            <person name="Kuo A."/>
            <person name="Rensing S.A."/>
            <person name="Schmutz J."/>
            <person name="Symeonidi A."/>
            <person name="Elias M."/>
            <person name="Eveleigh R.J."/>
            <person name="Herman E.K."/>
            <person name="Klute M.J."/>
            <person name="Nakayama T."/>
            <person name="Obornik M."/>
            <person name="Reyes-Prieto A."/>
            <person name="Armbrust E.V."/>
            <person name="Aves S.J."/>
            <person name="Beiko R.G."/>
            <person name="Coutinho P."/>
            <person name="Dacks J.B."/>
            <person name="Durnford D.G."/>
            <person name="Fast N.M."/>
            <person name="Green B.R."/>
            <person name="Grisdale C.J."/>
            <person name="Hempel F."/>
            <person name="Henrissat B."/>
            <person name="Hoppner M.P."/>
            <person name="Ishida K."/>
            <person name="Kim E."/>
            <person name="Koreny L."/>
            <person name="Kroth P.G."/>
            <person name="Liu Y."/>
            <person name="Malik S.B."/>
            <person name="Maier U.G."/>
            <person name="McRose D."/>
            <person name="Mock T."/>
            <person name="Neilson J.A."/>
            <person name="Onodera N.T."/>
            <person name="Poole A.M."/>
            <person name="Pritham E.J."/>
            <person name="Richards T.A."/>
            <person name="Rocap G."/>
            <person name="Roy S.W."/>
            <person name="Sarai C."/>
            <person name="Schaack S."/>
            <person name="Shirato S."/>
            <person name="Slamovits C.H."/>
            <person name="Spencer D.F."/>
            <person name="Suzuki S."/>
            <person name="Worden A.Z."/>
            <person name="Zauner S."/>
            <person name="Barry K."/>
            <person name="Bell C."/>
            <person name="Bharti A.K."/>
            <person name="Crow J.A."/>
            <person name="Grimwood J."/>
            <person name="Kramer R."/>
            <person name="Lindquist E."/>
            <person name="Lucas S."/>
            <person name="Salamov A."/>
            <person name="McFadden G.I."/>
            <person name="Lane C.E."/>
            <person name="Keeling P.J."/>
            <person name="Gray M.W."/>
            <person name="Grigoriev I.V."/>
            <person name="Archibald J.M."/>
        </authorList>
    </citation>
    <scope>NUCLEOTIDE SEQUENCE</scope>
    <source>
        <strain evidence="2">CCMP2712</strain>
    </source>
</reference>
<dbReference type="EnsemblProtists" id="EKX54024">
    <property type="protein sequence ID" value="EKX54024"/>
    <property type="gene ID" value="GUITHDRAFT_63788"/>
</dbReference>
<dbReference type="PANTHER" id="PTHR33867:SF1">
    <property type="entry name" value="RIBOSOME MATURATION FACTOR RIMP"/>
    <property type="match status" value="1"/>
</dbReference>
<dbReference type="GO" id="GO:0006412">
    <property type="term" value="P:translation"/>
    <property type="evidence" value="ECO:0007669"/>
    <property type="project" value="TreeGrafter"/>
</dbReference>
<evidence type="ECO:0000313" key="1">
    <source>
        <dbReference type="EnsemblProtists" id="EKX54024"/>
    </source>
</evidence>
<dbReference type="OMA" id="HMWWSIA"/>
<dbReference type="SUPFAM" id="SSF74942">
    <property type="entry name" value="YhbC-like, C-terminal domain"/>
    <property type="match status" value="1"/>
</dbReference>
<reference evidence="2" key="2">
    <citation type="submission" date="2012-11" db="EMBL/GenBank/DDBJ databases">
        <authorList>
            <person name="Kuo A."/>
            <person name="Curtis B.A."/>
            <person name="Tanifuji G."/>
            <person name="Burki F."/>
            <person name="Gruber A."/>
            <person name="Irimia M."/>
            <person name="Maruyama S."/>
            <person name="Arias M.C."/>
            <person name="Ball S.G."/>
            <person name="Gile G.H."/>
            <person name="Hirakawa Y."/>
            <person name="Hopkins J.F."/>
            <person name="Rensing S.A."/>
            <person name="Schmutz J."/>
            <person name="Symeonidi A."/>
            <person name="Elias M."/>
            <person name="Eveleigh R.J."/>
            <person name="Herman E.K."/>
            <person name="Klute M.J."/>
            <person name="Nakayama T."/>
            <person name="Obornik M."/>
            <person name="Reyes-Prieto A."/>
            <person name="Armbrust E.V."/>
            <person name="Aves S.J."/>
            <person name="Beiko R.G."/>
            <person name="Coutinho P."/>
            <person name="Dacks J.B."/>
            <person name="Durnford D.G."/>
            <person name="Fast N.M."/>
            <person name="Green B.R."/>
            <person name="Grisdale C."/>
            <person name="Hempe F."/>
            <person name="Henrissat B."/>
            <person name="Hoppner M.P."/>
            <person name="Ishida K.-I."/>
            <person name="Kim E."/>
            <person name="Koreny L."/>
            <person name="Kroth P.G."/>
            <person name="Liu Y."/>
            <person name="Malik S.-B."/>
            <person name="Maier U.G."/>
            <person name="McRose D."/>
            <person name="Mock T."/>
            <person name="Neilson J.A."/>
            <person name="Onodera N.T."/>
            <person name="Poole A.M."/>
            <person name="Pritham E.J."/>
            <person name="Richards T.A."/>
            <person name="Rocap G."/>
            <person name="Roy S.W."/>
            <person name="Sarai C."/>
            <person name="Schaack S."/>
            <person name="Shirato S."/>
            <person name="Slamovits C.H."/>
            <person name="Spencer D.F."/>
            <person name="Suzuki S."/>
            <person name="Worden A.Z."/>
            <person name="Zauner S."/>
            <person name="Barry K."/>
            <person name="Bell C."/>
            <person name="Bharti A.K."/>
            <person name="Crow J.A."/>
            <person name="Grimwood J."/>
            <person name="Kramer R."/>
            <person name="Lindquist E."/>
            <person name="Lucas S."/>
            <person name="Salamov A."/>
            <person name="McFadden G.I."/>
            <person name="Lane C.E."/>
            <person name="Keeling P.J."/>
            <person name="Gray M.W."/>
            <person name="Grigoriev I.V."/>
            <person name="Archibald J.M."/>
        </authorList>
    </citation>
    <scope>NUCLEOTIDE SEQUENCE</scope>
    <source>
        <strain evidence="2">CCMP2712</strain>
    </source>
</reference>